<organism evidence="1 2">
    <name type="scientific">Symbiodinium microadriaticum</name>
    <name type="common">Dinoflagellate</name>
    <name type="synonym">Zooxanthella microadriatica</name>
    <dbReference type="NCBI Taxonomy" id="2951"/>
    <lineage>
        <taxon>Eukaryota</taxon>
        <taxon>Sar</taxon>
        <taxon>Alveolata</taxon>
        <taxon>Dinophyceae</taxon>
        <taxon>Suessiales</taxon>
        <taxon>Symbiodiniaceae</taxon>
        <taxon>Symbiodinium</taxon>
    </lineage>
</organism>
<comment type="caution">
    <text evidence="1">The sequence shown here is derived from an EMBL/GenBank/DDBJ whole genome shotgun (WGS) entry which is preliminary data.</text>
</comment>
<name>A0A1Q9E6S3_SYMMI</name>
<dbReference type="EMBL" id="LSRX01000245">
    <property type="protein sequence ID" value="OLQ03116.1"/>
    <property type="molecule type" value="Genomic_DNA"/>
</dbReference>
<dbReference type="Proteomes" id="UP000186817">
    <property type="component" value="Unassembled WGS sequence"/>
</dbReference>
<evidence type="ECO:0000313" key="2">
    <source>
        <dbReference type="Proteomes" id="UP000186817"/>
    </source>
</evidence>
<reference evidence="1 2" key="1">
    <citation type="submission" date="2016-02" db="EMBL/GenBank/DDBJ databases">
        <title>Genome analysis of coral dinoflagellate symbionts highlights evolutionary adaptations to a symbiotic lifestyle.</title>
        <authorList>
            <person name="Aranda M."/>
            <person name="Li Y."/>
            <person name="Liew Y.J."/>
            <person name="Baumgarten S."/>
            <person name="Simakov O."/>
            <person name="Wilson M."/>
            <person name="Piel J."/>
            <person name="Ashoor H."/>
            <person name="Bougouffa S."/>
            <person name="Bajic V.B."/>
            <person name="Ryu T."/>
            <person name="Ravasi T."/>
            <person name="Bayer T."/>
            <person name="Micklem G."/>
            <person name="Kim H."/>
            <person name="Bhak J."/>
            <person name="Lajeunesse T.C."/>
            <person name="Voolstra C.R."/>
        </authorList>
    </citation>
    <scope>NUCLEOTIDE SEQUENCE [LARGE SCALE GENOMIC DNA]</scope>
    <source>
        <strain evidence="1 2">CCMP2467</strain>
    </source>
</reference>
<dbReference type="OrthoDB" id="443699at2759"/>
<sequence length="534" mass="58950">MDIADTGSGGEPHLDVDLDIQELSTLLDMTQLKGLAAIIGRTSRIDLVLYAVNLDGAQKALNGMAKRPDIKAAQHPPALSLVFFELGVPQMKSRCAGLLLFAMLSLRGSVDQMRVEVLQVSLPLLECLAIRREAYIELATRKQKESYFQKKRCCRRRSADDPTEALGEGADDEEDFDGLLDLVDGSLRLSKIRMWDFDLDDDSDESEEDDLGRSITMQEIREEKDIRLVLTRCFWIPVPFFANAIAGKFYFDLLYPPGANGRRMLHVQSMGVRGAPYRLHKHPAFSLQVTEASAVFSAAPKEGPELRSFLAFDRKRMSTFHAGPEKFEKAGQDKMRPVFQLRALAREEEMPATTWRRHQIHPSTLEYQPGVTVITIGKPMVRRGPLANGQRFYGSVIFPGGFSVMVLDLYHESRLLLEAPTFTDLAGLWLFSATMDMSKYVAIQAKEGAEAAQTDGDWEADGFEIEESPFADATPPKKPEVKENVLLSCAAQVAGPAALFAASMAAEAGRSAAARMTAAIPIPACSEALSSLLD</sequence>
<protein>
    <submittedName>
        <fullName evidence="1">Uncharacterized protein</fullName>
    </submittedName>
</protein>
<accession>A0A1Q9E6S3</accession>
<evidence type="ECO:0000313" key="1">
    <source>
        <dbReference type="EMBL" id="OLQ03116.1"/>
    </source>
</evidence>
<gene>
    <name evidence="1" type="ORF">AK812_SmicGene13947</name>
</gene>
<dbReference type="AlphaFoldDB" id="A0A1Q9E6S3"/>
<proteinExistence type="predicted"/>
<keyword evidence="2" id="KW-1185">Reference proteome</keyword>